<gene>
    <name evidence="2" type="ORF">ACFQ4E_18925</name>
</gene>
<sequence length="760" mass="81736">MNKAITDGLVLMPTPFAAGLGQWSRGDGVPGSDTYHNIATAAFVPADQDFGGALEILKTEATQKLRYKGETPLLPGCYLRVTARVKAIAGSLPSVRVAGWAGKAGGGHVGGLTETGPSVQLTSYGEVVEISAIIGAGNRGGVDMVWGTEAIYGHFGIDLTGPTGGVVRVDDIEIEDVTGVFLRDIVNVVDVRDFGAVGNGSADDSAAFEAADAAANGRTVLVSKGTYRLANSVTMDSRVEFEGTVTMPRGAILSLRKNFGLPAYIDAFGDEEEALAKAIQSLLNNADHESLDMGGRRVTLRAPMDVQAMVPNRSSYAQRRVIRNGQIRAETNVDWSPRVVTSRATYSASKNFKLTNVVNVANVPVGALVEGAGVGREIYVRSVDIPNAEIELSQPIGDAEGTQVFTFTRFKFLLDFSGFNRLDVFQLNDLEFQCGEQASGILLAPVGIGMQVRDCVFNRPGHRAIASHGSGCQGMVVQGCQFISHEGGTLSQNRVSVAITANGQDIKIQDNRASQFRHFLVFSGAQGLISGNHFYQGDPASAGIRTAGIVLALKACNTTIADNYIDNAFIEWTNEREAQAEFTDGFGFAGLSVTGNIFLCSHVARWFSFLVVKPYGTGHFVNGLNVSGNTFRAVSGNIARVERVDDSFAPLDLTKMKKIDFSNNTYHAIDNGSSNPLTVSHSQNTHAETWVIGTESRLPFDGHAREVDTLVHRGRLRNEANVSEWYMPYTLTNQGGAKNQVHVIYPRKVRGDLNIQVRMD</sequence>
<dbReference type="InterPro" id="IPR024535">
    <property type="entry name" value="RHGA/B-epi-like_pectate_lyase"/>
</dbReference>
<dbReference type="Pfam" id="PF12708">
    <property type="entry name" value="Pect-lyase_RHGA_epim"/>
    <property type="match status" value="1"/>
</dbReference>
<keyword evidence="3" id="KW-1185">Reference proteome</keyword>
<accession>A0ABW3ZNR9</accession>
<dbReference type="SUPFAM" id="SSF51126">
    <property type="entry name" value="Pectin lyase-like"/>
    <property type="match status" value="1"/>
</dbReference>
<dbReference type="Gene3D" id="2.160.20.10">
    <property type="entry name" value="Single-stranded right-handed beta-helix, Pectin lyase-like"/>
    <property type="match status" value="1"/>
</dbReference>
<dbReference type="GO" id="GO:0016787">
    <property type="term" value="F:hydrolase activity"/>
    <property type="evidence" value="ECO:0007669"/>
    <property type="project" value="UniProtKB-KW"/>
</dbReference>
<evidence type="ECO:0000313" key="2">
    <source>
        <dbReference type="EMBL" id="MFD1344512.1"/>
    </source>
</evidence>
<dbReference type="InterPro" id="IPR012334">
    <property type="entry name" value="Pectin_lyas_fold"/>
</dbReference>
<evidence type="ECO:0000313" key="3">
    <source>
        <dbReference type="Proteomes" id="UP001597135"/>
    </source>
</evidence>
<reference evidence="3" key="1">
    <citation type="journal article" date="2019" name="Int. J. Syst. Evol. Microbiol.">
        <title>The Global Catalogue of Microorganisms (GCM) 10K type strain sequencing project: providing services to taxonomists for standard genome sequencing and annotation.</title>
        <authorList>
            <consortium name="The Broad Institute Genomics Platform"/>
            <consortium name="The Broad Institute Genome Sequencing Center for Infectious Disease"/>
            <person name="Wu L."/>
            <person name="Ma J."/>
        </authorList>
    </citation>
    <scope>NUCLEOTIDE SEQUENCE [LARGE SCALE GENOMIC DNA]</scope>
    <source>
        <strain evidence="3">CCUG 62953</strain>
    </source>
</reference>
<evidence type="ECO:0000259" key="1">
    <source>
        <dbReference type="Pfam" id="PF12708"/>
    </source>
</evidence>
<feature type="domain" description="Rhamnogalacturonase A/B/Epimerase-like pectate lyase" evidence="1">
    <location>
        <begin position="189"/>
        <end position="245"/>
    </location>
</feature>
<name>A0ABW3ZNR9_9RHOB</name>
<proteinExistence type="predicted"/>
<dbReference type="RefSeq" id="WP_386806092.1">
    <property type="nucleotide sequence ID" value="NZ_JBHTMU010000053.1"/>
</dbReference>
<keyword evidence="2" id="KW-0378">Hydrolase</keyword>
<comment type="caution">
    <text evidence="2">The sequence shown here is derived from an EMBL/GenBank/DDBJ whole genome shotgun (WGS) entry which is preliminary data.</text>
</comment>
<dbReference type="Proteomes" id="UP001597135">
    <property type="component" value="Unassembled WGS sequence"/>
</dbReference>
<organism evidence="2 3">
    <name type="scientific">Litorisediminicola beolgyonensis</name>
    <dbReference type="NCBI Taxonomy" id="1173614"/>
    <lineage>
        <taxon>Bacteria</taxon>
        <taxon>Pseudomonadati</taxon>
        <taxon>Pseudomonadota</taxon>
        <taxon>Alphaproteobacteria</taxon>
        <taxon>Rhodobacterales</taxon>
        <taxon>Paracoccaceae</taxon>
        <taxon>Litorisediminicola</taxon>
    </lineage>
</organism>
<protein>
    <submittedName>
        <fullName evidence="2">Glycosyl hydrolase family 28-related protein</fullName>
    </submittedName>
</protein>
<dbReference type="InterPro" id="IPR011050">
    <property type="entry name" value="Pectin_lyase_fold/virulence"/>
</dbReference>
<dbReference type="EMBL" id="JBHTMU010000053">
    <property type="protein sequence ID" value="MFD1344512.1"/>
    <property type="molecule type" value="Genomic_DNA"/>
</dbReference>